<feature type="transmembrane region" description="Helical" evidence="2">
    <location>
        <begin position="233"/>
        <end position="265"/>
    </location>
</feature>
<evidence type="ECO:0000256" key="1">
    <source>
        <dbReference type="SAM" id="MobiDB-lite"/>
    </source>
</evidence>
<evidence type="ECO:0000256" key="3">
    <source>
        <dbReference type="SAM" id="SignalP"/>
    </source>
</evidence>
<dbReference type="Gene3D" id="1.20.1070.10">
    <property type="entry name" value="Rhodopsin 7-helix transmembrane proteins"/>
    <property type="match status" value="1"/>
</dbReference>
<keyword evidence="5" id="KW-1185">Reference proteome</keyword>
<keyword evidence="2" id="KW-0472">Membrane</keyword>
<name>A0AAV5VDQ4_9BILA</name>
<feature type="chain" id="PRO_5043899173" evidence="3">
    <location>
        <begin position="20"/>
        <end position="313"/>
    </location>
</feature>
<comment type="caution">
    <text evidence="4">The sequence shown here is derived from an EMBL/GenBank/DDBJ whole genome shotgun (WGS) entry which is preliminary data.</text>
</comment>
<feature type="region of interest" description="Disordered" evidence="1">
    <location>
        <begin position="271"/>
        <end position="313"/>
    </location>
</feature>
<proteinExistence type="predicted"/>
<organism evidence="4 5">
    <name type="scientific">Pristionchus fissidentatus</name>
    <dbReference type="NCBI Taxonomy" id="1538716"/>
    <lineage>
        <taxon>Eukaryota</taxon>
        <taxon>Metazoa</taxon>
        <taxon>Ecdysozoa</taxon>
        <taxon>Nematoda</taxon>
        <taxon>Chromadorea</taxon>
        <taxon>Rhabditida</taxon>
        <taxon>Rhabditina</taxon>
        <taxon>Diplogasteromorpha</taxon>
        <taxon>Diplogasteroidea</taxon>
        <taxon>Neodiplogasteridae</taxon>
        <taxon>Pristionchus</taxon>
    </lineage>
</organism>
<sequence>QIRLALLCVGVLHLSSGLAQGNDAVCQTADDTQNHEVIKALAEGGECATIKDAVNGCCLDRQQCIARLAKHGTVTHTDFTECGKTQWNCINDQVSDMDRCRAVLNHVTGYGLSRANPAKGYFLVLKEMGITNYMYGNCSNAMPAIDACARTFEKCKEGDEKRKESGLEANYCGNEGKMCFDRVIDIDKRYSCAHRVGYVVAMLQKHWSEQEEEEPDYDPFDAIHKYCSKKWGWSWWVTLLVLLFVCVLAMSAFCACCYCCAVTGLERQKEARRQLKSQKRDQKKHQQKKSRSRESSRRQPPSSVRSSQESSEV</sequence>
<evidence type="ECO:0000313" key="4">
    <source>
        <dbReference type="EMBL" id="GMT16574.1"/>
    </source>
</evidence>
<keyword evidence="2" id="KW-0812">Transmembrane</keyword>
<keyword evidence="2" id="KW-1133">Transmembrane helix</keyword>
<feature type="compositionally biased region" description="Low complexity" evidence="1">
    <location>
        <begin position="298"/>
        <end position="313"/>
    </location>
</feature>
<feature type="non-terminal residue" evidence="4">
    <location>
        <position position="1"/>
    </location>
</feature>
<dbReference type="EMBL" id="BTSY01000002">
    <property type="protein sequence ID" value="GMT16574.1"/>
    <property type="molecule type" value="Genomic_DNA"/>
</dbReference>
<dbReference type="AlphaFoldDB" id="A0AAV5VDQ4"/>
<accession>A0AAV5VDQ4</accession>
<evidence type="ECO:0000313" key="5">
    <source>
        <dbReference type="Proteomes" id="UP001432322"/>
    </source>
</evidence>
<protein>
    <submittedName>
        <fullName evidence="4">Uncharacterized protein</fullName>
    </submittedName>
</protein>
<gene>
    <name evidence="4" type="ORF">PFISCL1PPCAC_7871</name>
</gene>
<evidence type="ECO:0000256" key="2">
    <source>
        <dbReference type="SAM" id="Phobius"/>
    </source>
</evidence>
<keyword evidence="3" id="KW-0732">Signal</keyword>
<feature type="signal peptide" evidence="3">
    <location>
        <begin position="1"/>
        <end position="19"/>
    </location>
</feature>
<feature type="compositionally biased region" description="Basic residues" evidence="1">
    <location>
        <begin position="274"/>
        <end position="291"/>
    </location>
</feature>
<dbReference type="Proteomes" id="UP001432322">
    <property type="component" value="Unassembled WGS sequence"/>
</dbReference>
<reference evidence="4" key="1">
    <citation type="submission" date="2023-10" db="EMBL/GenBank/DDBJ databases">
        <title>Genome assembly of Pristionchus species.</title>
        <authorList>
            <person name="Yoshida K."/>
            <person name="Sommer R.J."/>
        </authorList>
    </citation>
    <scope>NUCLEOTIDE SEQUENCE</scope>
    <source>
        <strain evidence="4">RS5133</strain>
    </source>
</reference>